<evidence type="ECO:0000256" key="3">
    <source>
        <dbReference type="ARBA" id="ARBA00022622"/>
    </source>
</evidence>
<dbReference type="GO" id="GO:0098552">
    <property type="term" value="C:side of membrane"/>
    <property type="evidence" value="ECO:0007669"/>
    <property type="project" value="UniProtKB-KW"/>
</dbReference>
<dbReference type="InterPro" id="IPR012946">
    <property type="entry name" value="X8"/>
</dbReference>
<organism evidence="11 12">
    <name type="scientific">Zingiber officinale</name>
    <name type="common">Ginger</name>
    <name type="synonym">Amomum zingiber</name>
    <dbReference type="NCBI Taxonomy" id="94328"/>
    <lineage>
        <taxon>Eukaryota</taxon>
        <taxon>Viridiplantae</taxon>
        <taxon>Streptophyta</taxon>
        <taxon>Embryophyta</taxon>
        <taxon>Tracheophyta</taxon>
        <taxon>Spermatophyta</taxon>
        <taxon>Magnoliopsida</taxon>
        <taxon>Liliopsida</taxon>
        <taxon>Zingiberales</taxon>
        <taxon>Zingiberaceae</taxon>
        <taxon>Zingiber</taxon>
    </lineage>
</organism>
<feature type="signal peptide" evidence="9">
    <location>
        <begin position="1"/>
        <end position="31"/>
    </location>
</feature>
<evidence type="ECO:0000256" key="1">
    <source>
        <dbReference type="ARBA" id="ARBA00004609"/>
    </source>
</evidence>
<accession>A0A8J5HU28</accession>
<feature type="chain" id="PRO_5035180227" description="X8 domain-containing protein" evidence="9">
    <location>
        <begin position="32"/>
        <end position="216"/>
    </location>
</feature>
<reference evidence="11 12" key="1">
    <citation type="submission" date="2020-08" db="EMBL/GenBank/DDBJ databases">
        <title>Plant Genome Project.</title>
        <authorList>
            <person name="Zhang R.-G."/>
        </authorList>
    </citation>
    <scope>NUCLEOTIDE SEQUENCE [LARGE SCALE GENOMIC DNA]</scope>
    <source>
        <tissue evidence="11">Rhizome</tissue>
    </source>
</reference>
<evidence type="ECO:0000256" key="5">
    <source>
        <dbReference type="ARBA" id="ARBA00023136"/>
    </source>
</evidence>
<dbReference type="PANTHER" id="PTHR31044">
    <property type="entry name" value="BETA-1,3 GLUCANASE"/>
    <property type="match status" value="1"/>
</dbReference>
<dbReference type="Proteomes" id="UP000734854">
    <property type="component" value="Unassembled WGS sequence"/>
</dbReference>
<keyword evidence="3" id="KW-0449">Lipoprotein</keyword>
<evidence type="ECO:0000313" key="12">
    <source>
        <dbReference type="Proteomes" id="UP000734854"/>
    </source>
</evidence>
<evidence type="ECO:0000256" key="4">
    <source>
        <dbReference type="ARBA" id="ARBA00022729"/>
    </source>
</evidence>
<dbReference type="PANTHER" id="PTHR31044:SF33">
    <property type="entry name" value="PLASMODESMATA CALLOSE-BINDING PROTEIN 5"/>
    <property type="match status" value="1"/>
</dbReference>
<dbReference type="EMBL" id="JACMSC010000002">
    <property type="protein sequence ID" value="KAG6531542.1"/>
    <property type="molecule type" value="Genomic_DNA"/>
</dbReference>
<name>A0A8J5HU28_ZINOF</name>
<keyword evidence="2" id="KW-1003">Cell membrane</keyword>
<keyword evidence="7" id="KW-0325">Glycoprotein</keyword>
<gene>
    <name evidence="11" type="ORF">ZIOFF_005356</name>
</gene>
<evidence type="ECO:0000313" key="11">
    <source>
        <dbReference type="EMBL" id="KAG6531542.1"/>
    </source>
</evidence>
<keyword evidence="8" id="KW-1133">Transmembrane helix</keyword>
<keyword evidence="6" id="KW-1015">Disulfide bond</keyword>
<dbReference type="FunFam" id="1.20.58.1040:FF:000001">
    <property type="entry name" value="Glucan endo-1,3-beta-glucosidase 4"/>
    <property type="match status" value="1"/>
</dbReference>
<evidence type="ECO:0000256" key="7">
    <source>
        <dbReference type="ARBA" id="ARBA00023180"/>
    </source>
</evidence>
<comment type="caution">
    <text evidence="11">The sequence shown here is derived from an EMBL/GenBank/DDBJ whole genome shotgun (WGS) entry which is preliminary data.</text>
</comment>
<keyword evidence="12" id="KW-1185">Reference proteome</keyword>
<evidence type="ECO:0000256" key="6">
    <source>
        <dbReference type="ARBA" id="ARBA00023157"/>
    </source>
</evidence>
<comment type="subcellular location">
    <subcellularLocation>
        <location evidence="1">Cell membrane</location>
        <topology evidence="1">Lipid-anchor</topology>
        <topology evidence="1">GPI-anchor</topology>
    </subcellularLocation>
</comment>
<dbReference type="Gene3D" id="1.20.58.1040">
    <property type="match status" value="1"/>
</dbReference>
<feature type="domain" description="X8" evidence="10">
    <location>
        <begin position="48"/>
        <end position="133"/>
    </location>
</feature>
<evidence type="ECO:0000256" key="2">
    <source>
        <dbReference type="ARBA" id="ARBA00022475"/>
    </source>
</evidence>
<dbReference type="SMART" id="SM00768">
    <property type="entry name" value="X8"/>
    <property type="match status" value="1"/>
</dbReference>
<proteinExistence type="predicted"/>
<evidence type="ECO:0000259" key="10">
    <source>
        <dbReference type="SMART" id="SM00768"/>
    </source>
</evidence>
<feature type="transmembrane region" description="Helical" evidence="8">
    <location>
        <begin position="186"/>
        <end position="207"/>
    </location>
</feature>
<dbReference type="InterPro" id="IPR044788">
    <property type="entry name" value="X8_dom_prot"/>
</dbReference>
<evidence type="ECO:0000256" key="9">
    <source>
        <dbReference type="SAM" id="SignalP"/>
    </source>
</evidence>
<dbReference type="AlphaFoldDB" id="A0A8J5HU28"/>
<sequence>MGNASSSIPLLLLLLLLLLNLLLLWCGRCSALQQAAVSKAVVATGGELWCVAKNNAEDAALQSAIDWACGPGRADCRPIQQGGACFDPDDIQSHASYSFNDYYLRNGLSASACNFSGTAALTSLNPSHGSCVFPSRLALVCFRFAILLLTMREKGKSSSSTNGSFSGSASSTLGPAAYDMSGAPRLLLKTLSLWSTCSLVGMLLVSATTNSNFPSS</sequence>
<evidence type="ECO:0000256" key="8">
    <source>
        <dbReference type="SAM" id="Phobius"/>
    </source>
</evidence>
<keyword evidence="3" id="KW-0336">GPI-anchor</keyword>
<keyword evidence="4 9" id="KW-0732">Signal</keyword>
<dbReference type="GO" id="GO:0009506">
    <property type="term" value="C:plasmodesma"/>
    <property type="evidence" value="ECO:0007669"/>
    <property type="project" value="UniProtKB-ARBA"/>
</dbReference>
<keyword evidence="8" id="KW-0812">Transmembrane</keyword>
<dbReference type="GO" id="GO:0005886">
    <property type="term" value="C:plasma membrane"/>
    <property type="evidence" value="ECO:0007669"/>
    <property type="project" value="UniProtKB-SubCell"/>
</dbReference>
<keyword evidence="5 8" id="KW-0472">Membrane</keyword>
<protein>
    <recommendedName>
        <fullName evidence="10">X8 domain-containing protein</fullName>
    </recommendedName>
</protein>
<dbReference type="Pfam" id="PF07983">
    <property type="entry name" value="X8"/>
    <property type="match status" value="1"/>
</dbReference>